<reference evidence="2" key="1">
    <citation type="journal article" date="2019" name="Int. J. Syst. Evol. Microbiol.">
        <title>The Global Catalogue of Microorganisms (GCM) 10K type strain sequencing project: providing services to taxonomists for standard genome sequencing and annotation.</title>
        <authorList>
            <consortium name="The Broad Institute Genomics Platform"/>
            <consortium name="The Broad Institute Genome Sequencing Center for Infectious Disease"/>
            <person name="Wu L."/>
            <person name="Ma J."/>
        </authorList>
    </citation>
    <scope>NUCLEOTIDE SEQUENCE [LARGE SCALE GENOMIC DNA]</scope>
    <source>
        <strain evidence="2">CGMCC 1.15180</strain>
    </source>
</reference>
<dbReference type="PROSITE" id="PS51257">
    <property type="entry name" value="PROKAR_LIPOPROTEIN"/>
    <property type="match status" value="1"/>
</dbReference>
<proteinExistence type="predicted"/>
<dbReference type="EMBL" id="JBHUHR010000006">
    <property type="protein sequence ID" value="MFD2033712.1"/>
    <property type="molecule type" value="Genomic_DNA"/>
</dbReference>
<keyword evidence="2" id="KW-1185">Reference proteome</keyword>
<evidence type="ECO:0000313" key="1">
    <source>
        <dbReference type="EMBL" id="MFD2033712.1"/>
    </source>
</evidence>
<protein>
    <submittedName>
        <fullName evidence="1">Uncharacterized protein</fullName>
    </submittedName>
</protein>
<name>A0ABW4VHA2_9BACT</name>
<sequence>MKKNSVVYDLILGGAFLLMASCEVDMQDVVPSTVEVDVAFALTEEDENHSNARTLNRLTIQEAVMNVKRLEVRVLGKMPIGSSLDRNFVFDYPDEPKKIIYTNDENGHDVNIRMPRASYRQLMFDLDIVEATDDVAASLTGEFETSLGEVVPIKYELYGELFNFDGKFEAKDKNEALEFDQLEKATILVELYAMKWFNDITAEEFENAEITDGIMLINPDSNATIYEKIKARIVELTDIKIKVRIHENGHGNPKK</sequence>
<dbReference type="Proteomes" id="UP001597361">
    <property type="component" value="Unassembled WGS sequence"/>
</dbReference>
<organism evidence="1 2">
    <name type="scientific">Belliella marina</name>
    <dbReference type="NCBI Taxonomy" id="1644146"/>
    <lineage>
        <taxon>Bacteria</taxon>
        <taxon>Pseudomonadati</taxon>
        <taxon>Bacteroidota</taxon>
        <taxon>Cytophagia</taxon>
        <taxon>Cytophagales</taxon>
        <taxon>Cyclobacteriaceae</taxon>
        <taxon>Belliella</taxon>
    </lineage>
</organism>
<dbReference type="RefSeq" id="WP_376883369.1">
    <property type="nucleotide sequence ID" value="NZ_JBHUHR010000006.1"/>
</dbReference>
<comment type="caution">
    <text evidence="1">The sequence shown here is derived from an EMBL/GenBank/DDBJ whole genome shotgun (WGS) entry which is preliminary data.</text>
</comment>
<gene>
    <name evidence="1" type="ORF">ACFSKL_02865</name>
</gene>
<evidence type="ECO:0000313" key="2">
    <source>
        <dbReference type="Proteomes" id="UP001597361"/>
    </source>
</evidence>
<accession>A0ABW4VHA2</accession>